<dbReference type="InterPro" id="IPR036390">
    <property type="entry name" value="WH_DNA-bd_sf"/>
</dbReference>
<evidence type="ECO:0000313" key="6">
    <source>
        <dbReference type="Proteomes" id="UP001359886"/>
    </source>
</evidence>
<sequence>MSKLMETRASSINRALDQIGDKWSLLIIGDVMWGIKTFGELLAATGMSRGVLSDRLKWLESIDCLQKRYTDENRRRPTYHLTRKTIDLYDTAMMSLNWERRFYSEPEMDAIQLVHKDCGNIFTPKMACRHCGRDVLAADVEFHDGPGATRDLRKMKVRRRSSKSIRDIPSGRAQYKNLIHLIGDRWTANVIALAFHGLKRFEEFHRELPIATNVLSDRLKFLTQEGVFLAVPYCERPLRFNYALSEKGLALFPFFLALLQWGDTWCGDGSGPPMMLIHTTCGEPLHGEVRCDACDGRILAYRVHQELLPIPAETS</sequence>
<proteinExistence type="predicted"/>
<dbReference type="PROSITE" id="PS51118">
    <property type="entry name" value="HTH_HXLR"/>
    <property type="match status" value="2"/>
</dbReference>
<gene>
    <name evidence="5" type="ORF">V3330_09550</name>
</gene>
<dbReference type="Proteomes" id="UP001359886">
    <property type="component" value="Unassembled WGS sequence"/>
</dbReference>
<reference evidence="5 6" key="1">
    <citation type="submission" date="2024-02" db="EMBL/GenBank/DDBJ databases">
        <title>A novel Wenzhouxiangellaceae bacterium, isolated from coastal sediments.</title>
        <authorList>
            <person name="Du Z.-J."/>
            <person name="Ye Y.-Q."/>
            <person name="Zhang X.-Y."/>
        </authorList>
    </citation>
    <scope>NUCLEOTIDE SEQUENCE [LARGE SCALE GENOMIC DNA]</scope>
    <source>
        <strain evidence="5 6">CH-27</strain>
    </source>
</reference>
<evidence type="ECO:0000256" key="1">
    <source>
        <dbReference type="ARBA" id="ARBA00023015"/>
    </source>
</evidence>
<keyword evidence="1" id="KW-0805">Transcription regulation</keyword>
<dbReference type="InterPro" id="IPR002577">
    <property type="entry name" value="HTH_HxlR"/>
</dbReference>
<keyword evidence="3" id="KW-0804">Transcription</keyword>
<dbReference type="RefSeq" id="WP_354695189.1">
    <property type="nucleotide sequence ID" value="NZ_JAZHOG010000005.1"/>
</dbReference>
<dbReference type="SUPFAM" id="SSF46785">
    <property type="entry name" value="Winged helix' DNA-binding domain"/>
    <property type="match status" value="2"/>
</dbReference>
<dbReference type="InterPro" id="IPR036388">
    <property type="entry name" value="WH-like_DNA-bd_sf"/>
</dbReference>
<feature type="domain" description="HTH hxlR-type" evidence="4">
    <location>
        <begin position="168"/>
        <end position="270"/>
    </location>
</feature>
<protein>
    <submittedName>
        <fullName evidence="5">Helix-turn-helix domain-containing protein</fullName>
    </submittedName>
</protein>
<organism evidence="5 6">
    <name type="scientific">Elongatibacter sediminis</name>
    <dbReference type="NCBI Taxonomy" id="3119006"/>
    <lineage>
        <taxon>Bacteria</taxon>
        <taxon>Pseudomonadati</taxon>
        <taxon>Pseudomonadota</taxon>
        <taxon>Gammaproteobacteria</taxon>
        <taxon>Chromatiales</taxon>
        <taxon>Wenzhouxiangellaceae</taxon>
        <taxon>Elongatibacter</taxon>
    </lineage>
</organism>
<dbReference type="PANTHER" id="PTHR33204:SF36">
    <property type="entry name" value="TRANSCRIPTIONAL REGULATORY PROTEIN"/>
    <property type="match status" value="1"/>
</dbReference>
<keyword evidence="6" id="KW-1185">Reference proteome</keyword>
<dbReference type="GO" id="GO:0003677">
    <property type="term" value="F:DNA binding"/>
    <property type="evidence" value="ECO:0007669"/>
    <property type="project" value="UniProtKB-KW"/>
</dbReference>
<evidence type="ECO:0000256" key="2">
    <source>
        <dbReference type="ARBA" id="ARBA00023125"/>
    </source>
</evidence>
<feature type="domain" description="HTH hxlR-type" evidence="4">
    <location>
        <begin position="10"/>
        <end position="107"/>
    </location>
</feature>
<evidence type="ECO:0000259" key="4">
    <source>
        <dbReference type="PROSITE" id="PS51118"/>
    </source>
</evidence>
<name>A0AAW9RGB4_9GAMM</name>
<accession>A0AAW9RGB4</accession>
<evidence type="ECO:0000313" key="5">
    <source>
        <dbReference type="EMBL" id="MEJ8567868.1"/>
    </source>
</evidence>
<evidence type="ECO:0000256" key="3">
    <source>
        <dbReference type="ARBA" id="ARBA00023163"/>
    </source>
</evidence>
<comment type="caution">
    <text evidence="5">The sequence shown here is derived from an EMBL/GenBank/DDBJ whole genome shotgun (WGS) entry which is preliminary data.</text>
</comment>
<dbReference type="Pfam" id="PF01638">
    <property type="entry name" value="HxlR"/>
    <property type="match status" value="2"/>
</dbReference>
<keyword evidence="2" id="KW-0238">DNA-binding</keyword>
<dbReference type="AlphaFoldDB" id="A0AAW9RGB4"/>
<dbReference type="EMBL" id="JAZHOG010000005">
    <property type="protein sequence ID" value="MEJ8567868.1"/>
    <property type="molecule type" value="Genomic_DNA"/>
</dbReference>
<dbReference type="Gene3D" id="1.10.10.10">
    <property type="entry name" value="Winged helix-like DNA-binding domain superfamily/Winged helix DNA-binding domain"/>
    <property type="match status" value="2"/>
</dbReference>
<dbReference type="PANTHER" id="PTHR33204">
    <property type="entry name" value="TRANSCRIPTIONAL REGULATOR, MARR FAMILY"/>
    <property type="match status" value="1"/>
</dbReference>